<dbReference type="HOGENOM" id="CLU_2033288_0_0_5"/>
<dbReference type="Proteomes" id="UP000006512">
    <property type="component" value="Unassembled WGS sequence"/>
</dbReference>
<reference evidence="2" key="1">
    <citation type="submission" date="2011-03" db="EMBL/GenBank/DDBJ databases">
        <title>Draft genome sequence of Brevundimonas diminuta.</title>
        <authorList>
            <person name="Brown P.J.B."/>
            <person name="Buechlein A."/>
            <person name="Hemmerich C."/>
            <person name="Brun Y.V."/>
        </authorList>
    </citation>
    <scope>NUCLEOTIDE SEQUENCE [LARGE SCALE GENOMIC DNA]</scope>
    <source>
        <strain evidence="2">C19</strain>
    </source>
</reference>
<evidence type="ECO:0008006" key="3">
    <source>
        <dbReference type="Google" id="ProtNLM"/>
    </source>
</evidence>
<proteinExistence type="predicted"/>
<keyword evidence="2" id="KW-1185">Reference proteome</keyword>
<gene>
    <name evidence="1" type="ORF">ABI_14600</name>
</gene>
<dbReference type="STRING" id="715226.ABI_14600"/>
<dbReference type="AlphaFoldDB" id="F4QIV8"/>
<protein>
    <recommendedName>
        <fullName evidence="3">YdhG-like domain-containing protein</fullName>
    </recommendedName>
</protein>
<dbReference type="EMBL" id="GL883077">
    <property type="protein sequence ID" value="EGF93021.1"/>
    <property type="molecule type" value="Genomic_DNA"/>
</dbReference>
<dbReference type="RefSeq" id="WP_006272206.1">
    <property type="nucleotide sequence ID" value="NZ_GL883077.1"/>
</dbReference>
<evidence type="ECO:0000313" key="1">
    <source>
        <dbReference type="EMBL" id="EGF93021.1"/>
    </source>
</evidence>
<name>F4QIV8_9CAUL</name>
<organism evidence="1 2">
    <name type="scientific">Asticcacaulis biprosthecium C19</name>
    <dbReference type="NCBI Taxonomy" id="715226"/>
    <lineage>
        <taxon>Bacteria</taxon>
        <taxon>Pseudomonadati</taxon>
        <taxon>Pseudomonadota</taxon>
        <taxon>Alphaproteobacteria</taxon>
        <taxon>Caulobacterales</taxon>
        <taxon>Caulobacteraceae</taxon>
        <taxon>Asticcacaulis</taxon>
    </lineage>
</organism>
<accession>F4QIV8</accession>
<evidence type="ECO:0000313" key="2">
    <source>
        <dbReference type="Proteomes" id="UP000006512"/>
    </source>
</evidence>
<dbReference type="OrthoDB" id="6331972at2"/>
<sequence length="121" mass="13473">MSDHYPLYIALRGLMVRAAPAMQIGKDALGEFTLNVPREIMNSKDPIWFGSVRLTGNNVSYYLPPLAAREGRDLVVPEALKRLSTSKTCFVFHDQNPDRFAELEDVTRAAADKFTSATRAA</sequence>